<reference evidence="1 2" key="1">
    <citation type="submission" date="2016-11" db="EMBL/GenBank/DDBJ databases">
        <title>Trade-off between light-utilization and light-protection in marine flavobacteria.</title>
        <authorList>
            <person name="Kumagai Y."/>
        </authorList>
    </citation>
    <scope>NUCLEOTIDE SEQUENCE [LARGE SCALE GENOMIC DNA]</scope>
    <source>
        <strain evidence="1 2">JCM 17109</strain>
    </source>
</reference>
<accession>A0A2S9WRM0</accession>
<name>A0A2S9WRM0_9FLAO</name>
<dbReference type="Proteomes" id="UP000239532">
    <property type="component" value="Unassembled WGS sequence"/>
</dbReference>
<evidence type="ECO:0000313" key="1">
    <source>
        <dbReference type="EMBL" id="PRP66131.1"/>
    </source>
</evidence>
<dbReference type="EMBL" id="MQUC01000003">
    <property type="protein sequence ID" value="PRP66131.1"/>
    <property type="molecule type" value="Genomic_DNA"/>
</dbReference>
<organism evidence="1 2">
    <name type="scientific">Nonlabens agnitus</name>
    <dbReference type="NCBI Taxonomy" id="870484"/>
    <lineage>
        <taxon>Bacteria</taxon>
        <taxon>Pseudomonadati</taxon>
        <taxon>Bacteroidota</taxon>
        <taxon>Flavobacteriia</taxon>
        <taxon>Flavobacteriales</taxon>
        <taxon>Flavobacteriaceae</taxon>
        <taxon>Nonlabens</taxon>
    </lineage>
</organism>
<comment type="caution">
    <text evidence="1">The sequence shown here is derived from an EMBL/GenBank/DDBJ whole genome shotgun (WGS) entry which is preliminary data.</text>
</comment>
<protein>
    <submittedName>
        <fullName evidence="1">Uncharacterized protein</fullName>
    </submittedName>
</protein>
<gene>
    <name evidence="1" type="ORF">BST86_03030</name>
</gene>
<proteinExistence type="predicted"/>
<keyword evidence="2" id="KW-1185">Reference proteome</keyword>
<evidence type="ECO:0000313" key="2">
    <source>
        <dbReference type="Proteomes" id="UP000239532"/>
    </source>
</evidence>
<dbReference type="AlphaFoldDB" id="A0A2S9WRM0"/>
<sequence length="306" mass="35431">MFMGNTFEYQPFFMRSLYFILFITIAFISCKSEPEVEPDLQLNKEQQQKLHMTAVSLMDAIGTNRPHVVMDQFDHKSFSKRLGKNFYQFSAQEQSLIMGTLVNTLGQSIAALTTAIANQQYVVRLLDTRQDGNVSVVTLDVVTQDQQDLVNFLVLYLKENKGGEFVLVNFYNVYDGKSFGQLAKAFLKYDFGSERIMRHLKNSMETAESAMYYEKVGEYEKAYDQMNSMSKVFRDFGQFPVYRTKLASRVNDSIYLEELEHLKELTPNEQSRKLYDCLDLSLTGTKVTATQCWEEFQAILLERIED</sequence>